<reference evidence="3" key="1">
    <citation type="journal article" date="2019" name="Int. J. Syst. Evol. Microbiol.">
        <title>The Global Catalogue of Microorganisms (GCM) 10K type strain sequencing project: providing services to taxonomists for standard genome sequencing and annotation.</title>
        <authorList>
            <consortium name="The Broad Institute Genomics Platform"/>
            <consortium name="The Broad Institute Genome Sequencing Center for Infectious Disease"/>
            <person name="Wu L."/>
            <person name="Ma J."/>
        </authorList>
    </citation>
    <scope>NUCLEOTIDE SEQUENCE [LARGE SCALE GENOMIC DNA]</scope>
    <source>
        <strain evidence="3">CCUG 59189</strain>
    </source>
</reference>
<evidence type="ECO:0000313" key="2">
    <source>
        <dbReference type="EMBL" id="MFD1175020.1"/>
    </source>
</evidence>
<protein>
    <submittedName>
        <fullName evidence="2">Transglutaminase domain-containing protein</fullName>
    </submittedName>
</protein>
<dbReference type="SUPFAM" id="SSF52833">
    <property type="entry name" value="Thioredoxin-like"/>
    <property type="match status" value="1"/>
</dbReference>
<dbReference type="Gene3D" id="2.60.40.1120">
    <property type="entry name" value="Carboxypeptidase-like, regulatory domain"/>
    <property type="match status" value="1"/>
</dbReference>
<feature type="domain" description="Transglutaminase-like" evidence="1">
    <location>
        <begin position="161"/>
        <end position="220"/>
    </location>
</feature>
<accession>A0ABW3RSA1</accession>
<sequence>MNVGNSAFSLDNRELALIERKFEEKKKIGKAREKELFGVFAENLTEEESLALKFLYAYMPLNDMADYDGSLFLTHVRRSLETRKQMPWGKRIPDHLFLYFVLPYRVNNENIEDYRGVIYDELAERTKHLPMADAILEANYWCHEKATYIGSDMRTLSPLSMIRNARGRCGEESTLAVSALRSIGIPARQCYTPRWAHCDDNHAWVEAWADGKWYFIGACEPEPRLNQGWFSGPARRAMLVHTRVPAGYSGPETITSHDEWHTEINLLENYAPTRVLKVVVRDGKGGLAGGARVLFQLYNYAELYPLAEVETDEHGEAQFKTGYGDLVIRAVKDGIWGQKAISARDGEEIEIVLDQNAQPTQPEDFDMVPPPEIPDPNLEPLSKEHMQRHEEKVTAGVNIRKAYEETFMSEKDAAELAEALGLDSGRVWKVLGSARGNSREIAAFLKARTPEYGEWPLVLLESMEEKDMIDAVISTLDDHLIGSLKWRDLIDRDTFTHYVLCPRVQYEMIAPYRQILQSSFTKAEAECYRANPSELVELLKNEWEIRDDLTHLRGKATPRGTFQLRKGDLSSVEILFVALCRSLGIPARLHPSEQKPQYLAEQGWQNAVIREIKSAAHRETGKLQLILDPEARADAPAAAYEQNFTIARLENGVYKTLLYEFGKTDVYDEPFEVEPGDYRVTTGIRQKDGTVLGKWHYTTIRPDEESKLTLTFREPSEHIPVLGTADLSSPLQLPDGAAKSLGELAGTKGAIVAWLEPDREPSKHLLREAGELAESIEAMGIPVIFAIGDDKWTASFNPAAYVNLPNGVQFVRDSSYCALHSIASVTPLGVNGFPHLFVLDGDGCIRYKESGYKPGSGKEALKVLSDIEKE</sequence>
<dbReference type="Proteomes" id="UP001597262">
    <property type="component" value="Unassembled WGS sequence"/>
</dbReference>
<name>A0ABW3RSA1_9BACL</name>
<gene>
    <name evidence="2" type="ORF">ACFQ3W_01685</name>
</gene>
<dbReference type="SMART" id="SM00460">
    <property type="entry name" value="TGc"/>
    <property type="match status" value="1"/>
</dbReference>
<dbReference type="RefSeq" id="WP_379315961.1">
    <property type="nucleotide sequence ID" value="NZ_JBHTLM010000001.1"/>
</dbReference>
<dbReference type="EMBL" id="JBHTLM010000001">
    <property type="protein sequence ID" value="MFD1175020.1"/>
    <property type="molecule type" value="Genomic_DNA"/>
</dbReference>
<evidence type="ECO:0000259" key="1">
    <source>
        <dbReference type="SMART" id="SM00460"/>
    </source>
</evidence>
<dbReference type="Gene3D" id="3.10.620.30">
    <property type="match status" value="1"/>
</dbReference>
<dbReference type="InterPro" id="IPR002931">
    <property type="entry name" value="Transglutaminase-like"/>
</dbReference>
<dbReference type="PANTHER" id="PTHR35532">
    <property type="entry name" value="SIMILAR TO POLYHYDROXYALKANOATE DEPOLYMERASE"/>
    <property type="match status" value="1"/>
</dbReference>
<organism evidence="2 3">
    <name type="scientific">Paenibacillus puldeungensis</name>
    <dbReference type="NCBI Taxonomy" id="696536"/>
    <lineage>
        <taxon>Bacteria</taxon>
        <taxon>Bacillati</taxon>
        <taxon>Bacillota</taxon>
        <taxon>Bacilli</taxon>
        <taxon>Bacillales</taxon>
        <taxon>Paenibacillaceae</taxon>
        <taxon>Paenibacillus</taxon>
    </lineage>
</organism>
<evidence type="ECO:0000313" key="3">
    <source>
        <dbReference type="Proteomes" id="UP001597262"/>
    </source>
</evidence>
<dbReference type="PANTHER" id="PTHR35532:SF5">
    <property type="entry name" value="CARBOHYDRATE-BINDING DOMAIN-CONTAINING PROTEIN"/>
    <property type="match status" value="1"/>
</dbReference>
<dbReference type="InterPro" id="IPR038765">
    <property type="entry name" value="Papain-like_cys_pep_sf"/>
</dbReference>
<dbReference type="InterPro" id="IPR036249">
    <property type="entry name" value="Thioredoxin-like_sf"/>
</dbReference>
<comment type="caution">
    <text evidence="2">The sequence shown here is derived from an EMBL/GenBank/DDBJ whole genome shotgun (WGS) entry which is preliminary data.</text>
</comment>
<dbReference type="SUPFAM" id="SSF54001">
    <property type="entry name" value="Cysteine proteinases"/>
    <property type="match status" value="2"/>
</dbReference>
<keyword evidence="3" id="KW-1185">Reference proteome</keyword>
<proteinExistence type="predicted"/>
<dbReference type="Pfam" id="PF01841">
    <property type="entry name" value="Transglut_core"/>
    <property type="match status" value="2"/>
</dbReference>